<dbReference type="InterPro" id="IPR036291">
    <property type="entry name" value="NAD(P)-bd_dom_sf"/>
</dbReference>
<dbReference type="SUPFAM" id="SSF51735">
    <property type="entry name" value="NAD(P)-binding Rossmann-fold domains"/>
    <property type="match status" value="1"/>
</dbReference>
<dbReference type="InterPro" id="IPR055170">
    <property type="entry name" value="GFO_IDH_MocA-like_dom"/>
</dbReference>
<dbReference type="Gene3D" id="3.30.360.10">
    <property type="entry name" value="Dihydrodipicolinate Reductase, domain 2"/>
    <property type="match status" value="1"/>
</dbReference>
<feature type="domain" description="Gfo/Idh/MocA-like oxidoreductase N-terminal" evidence="1">
    <location>
        <begin position="5"/>
        <end position="121"/>
    </location>
</feature>
<keyword evidence="4" id="KW-1185">Reference proteome</keyword>
<protein>
    <submittedName>
        <fullName evidence="3">Gfo/Idh/MocA family oxidoreductase</fullName>
    </submittedName>
</protein>
<dbReference type="SUPFAM" id="SSF55347">
    <property type="entry name" value="Glyceraldehyde-3-phosphate dehydrogenase-like, C-terminal domain"/>
    <property type="match status" value="1"/>
</dbReference>
<gene>
    <name evidence="3" type="ORF">E1I69_13700</name>
</gene>
<organism evidence="3 4">
    <name type="scientific">Bacillus timonensis</name>
    <dbReference type="NCBI Taxonomy" id="1033734"/>
    <lineage>
        <taxon>Bacteria</taxon>
        <taxon>Bacillati</taxon>
        <taxon>Bacillota</taxon>
        <taxon>Bacilli</taxon>
        <taxon>Bacillales</taxon>
        <taxon>Bacillaceae</taxon>
        <taxon>Bacillus</taxon>
    </lineage>
</organism>
<evidence type="ECO:0000259" key="1">
    <source>
        <dbReference type="Pfam" id="PF01408"/>
    </source>
</evidence>
<dbReference type="GO" id="GO:0000166">
    <property type="term" value="F:nucleotide binding"/>
    <property type="evidence" value="ECO:0007669"/>
    <property type="project" value="InterPro"/>
</dbReference>
<accession>A0A4V3V7K4</accession>
<sequence>MARKIRFGIIGCGVISPLHAEAIKACPFTELVAVSDLRLEAARRFAETFSVPTYLSDYKELLAMEDIDVVSICTPSGTHGQIAIDAAIAKKHILCEKPLDIQSERMTEMIETCREQGVKLGCVYQRRATAIVKRVKKAILNNEIGKLILCDAYLKYYRDQAYYDSAGWRGTWEMDGGGALMNQGVHGIDLFVWLTGGVSKVFARTAALSRNIEVEDTAVSVLECKNGAFGVIEGTTSVFPERNTQIELYGEKGTIIFNDNGIQEWITMEKGDITKEINIDQENIEGVRSIGHYYFIEDMAKAIIEDRDPIVPGEEARKAVDLILSIYKSSKTQKEVYL</sequence>
<reference evidence="3 4" key="1">
    <citation type="journal article" date="2019" name="Indoor Air">
        <title>Impacts of indoor surface finishes on bacterial viability.</title>
        <authorList>
            <person name="Hu J."/>
            <person name="Maamar S.B."/>
            <person name="Glawe A.J."/>
            <person name="Gottel N."/>
            <person name="Gilbert J.A."/>
            <person name="Hartmann E.M."/>
        </authorList>
    </citation>
    <scope>NUCLEOTIDE SEQUENCE [LARGE SCALE GENOMIC DNA]</scope>
    <source>
        <strain evidence="3 4">AF060A6</strain>
    </source>
</reference>
<dbReference type="InterPro" id="IPR000683">
    <property type="entry name" value="Gfo/Idh/MocA-like_OxRdtase_N"/>
</dbReference>
<evidence type="ECO:0000259" key="2">
    <source>
        <dbReference type="Pfam" id="PF22725"/>
    </source>
</evidence>
<dbReference type="EMBL" id="SLUB01000024">
    <property type="protein sequence ID" value="THE11813.1"/>
    <property type="molecule type" value="Genomic_DNA"/>
</dbReference>
<dbReference type="STRING" id="1033734.GCA_000285535_00916"/>
<dbReference type="Proteomes" id="UP000306477">
    <property type="component" value="Unassembled WGS sequence"/>
</dbReference>
<evidence type="ECO:0000313" key="4">
    <source>
        <dbReference type="Proteomes" id="UP000306477"/>
    </source>
</evidence>
<dbReference type="AlphaFoldDB" id="A0A4V3V7K4"/>
<dbReference type="Gene3D" id="3.40.50.720">
    <property type="entry name" value="NAD(P)-binding Rossmann-like Domain"/>
    <property type="match status" value="1"/>
</dbReference>
<proteinExistence type="predicted"/>
<feature type="domain" description="GFO/IDH/MocA-like oxidoreductase" evidence="2">
    <location>
        <begin position="133"/>
        <end position="255"/>
    </location>
</feature>
<evidence type="ECO:0000313" key="3">
    <source>
        <dbReference type="EMBL" id="THE11813.1"/>
    </source>
</evidence>
<dbReference type="Pfam" id="PF22725">
    <property type="entry name" value="GFO_IDH_MocA_C3"/>
    <property type="match status" value="1"/>
</dbReference>
<name>A0A4V3V7K4_9BACI</name>
<dbReference type="InterPro" id="IPR052515">
    <property type="entry name" value="Gfo/Idh/MocA_Oxidoreductase"/>
</dbReference>
<dbReference type="Pfam" id="PF01408">
    <property type="entry name" value="GFO_IDH_MocA"/>
    <property type="match status" value="1"/>
</dbReference>
<dbReference type="RefSeq" id="WP_136380147.1">
    <property type="nucleotide sequence ID" value="NZ_SLUB01000024.1"/>
</dbReference>
<comment type="caution">
    <text evidence="3">The sequence shown here is derived from an EMBL/GenBank/DDBJ whole genome shotgun (WGS) entry which is preliminary data.</text>
</comment>
<dbReference type="PANTHER" id="PTHR43249">
    <property type="entry name" value="UDP-N-ACETYL-2-AMINO-2-DEOXY-D-GLUCURONATE OXIDASE"/>
    <property type="match status" value="1"/>
</dbReference>
<dbReference type="OrthoDB" id="9815825at2"/>
<dbReference type="PANTHER" id="PTHR43249:SF1">
    <property type="entry name" value="D-GLUCOSIDE 3-DEHYDROGENASE"/>
    <property type="match status" value="1"/>
</dbReference>